<protein>
    <submittedName>
        <fullName evidence="2">DUF6427 family protein</fullName>
    </submittedName>
</protein>
<dbReference type="Pfam" id="PF19992">
    <property type="entry name" value="DUF6427"/>
    <property type="match status" value="1"/>
</dbReference>
<keyword evidence="1" id="KW-0812">Transmembrane</keyword>
<dbReference type="RefSeq" id="WP_290286633.1">
    <property type="nucleotide sequence ID" value="NZ_JAUFQN010000019.1"/>
</dbReference>
<feature type="transmembrane region" description="Helical" evidence="1">
    <location>
        <begin position="243"/>
        <end position="259"/>
    </location>
</feature>
<feature type="transmembrane region" description="Helical" evidence="1">
    <location>
        <begin position="288"/>
        <end position="307"/>
    </location>
</feature>
<evidence type="ECO:0000256" key="1">
    <source>
        <dbReference type="SAM" id="Phobius"/>
    </source>
</evidence>
<feature type="transmembrane region" description="Helical" evidence="1">
    <location>
        <begin position="75"/>
        <end position="106"/>
    </location>
</feature>
<dbReference type="EMBL" id="JBHMFB010000016">
    <property type="protein sequence ID" value="MFB9089600.1"/>
    <property type="molecule type" value="Genomic_DNA"/>
</dbReference>
<dbReference type="Proteomes" id="UP001589576">
    <property type="component" value="Unassembled WGS sequence"/>
</dbReference>
<feature type="transmembrane region" description="Helical" evidence="1">
    <location>
        <begin position="210"/>
        <end position="231"/>
    </location>
</feature>
<keyword evidence="1" id="KW-0472">Membrane</keyword>
<accession>A0ABV5GEN8</accession>
<evidence type="ECO:0000313" key="3">
    <source>
        <dbReference type="Proteomes" id="UP001589576"/>
    </source>
</evidence>
<sequence length="309" mass="35928">MITSVFKKSTLLNNALVIVLLLLFFFLYQSSDLLATIDSVGFSKTAMLILLLLASFFLVNFTVKKNNLTKNSSYTILFFLLFLLIFPSIFNNFNLLFANFFLLLAIRRLISLQTLKAPKEKIFDASIWIFIASLFHFWCILFIILVYVSIIFHVSRDYRNWLLPFVAFFATIVIFLFLALAFDKTWIDHIINQTQTNFQLDYFTNNYQNIALSFFVVIGLYFLLSLVISLTNKPLILQASYKKMIFGFLIGVTIFLISPDKNSDMLIFTFMPLSVMCTTNIEYSQSKIYQEIVLLLLMLGCCFSYFFQL</sequence>
<name>A0ABV5GEN8_9FLAO</name>
<gene>
    <name evidence="2" type="ORF">ACFFUU_08315</name>
</gene>
<proteinExistence type="predicted"/>
<feature type="transmembrane region" description="Helical" evidence="1">
    <location>
        <begin position="126"/>
        <end position="150"/>
    </location>
</feature>
<keyword evidence="1" id="KW-1133">Transmembrane helix</keyword>
<organism evidence="2 3">
    <name type="scientific">Flavobacterium paronense</name>
    <dbReference type="NCBI Taxonomy" id="1392775"/>
    <lineage>
        <taxon>Bacteria</taxon>
        <taxon>Pseudomonadati</taxon>
        <taxon>Bacteroidota</taxon>
        <taxon>Flavobacteriia</taxon>
        <taxon>Flavobacteriales</taxon>
        <taxon>Flavobacteriaceae</taxon>
        <taxon>Flavobacterium</taxon>
    </lineage>
</organism>
<reference evidence="2 3" key="1">
    <citation type="submission" date="2024-09" db="EMBL/GenBank/DDBJ databases">
        <authorList>
            <person name="Sun Q."/>
            <person name="Mori K."/>
        </authorList>
    </citation>
    <scope>NUCLEOTIDE SEQUENCE [LARGE SCALE GENOMIC DNA]</scope>
    <source>
        <strain evidence="2 3">CECT 8460</strain>
    </source>
</reference>
<dbReference type="InterPro" id="IPR045625">
    <property type="entry name" value="DUF6427"/>
</dbReference>
<comment type="caution">
    <text evidence="2">The sequence shown here is derived from an EMBL/GenBank/DDBJ whole genome shotgun (WGS) entry which is preliminary data.</text>
</comment>
<evidence type="ECO:0000313" key="2">
    <source>
        <dbReference type="EMBL" id="MFB9089600.1"/>
    </source>
</evidence>
<feature type="transmembrane region" description="Helical" evidence="1">
    <location>
        <begin position="162"/>
        <end position="182"/>
    </location>
</feature>
<feature type="transmembrane region" description="Helical" evidence="1">
    <location>
        <begin position="45"/>
        <end position="63"/>
    </location>
</feature>
<keyword evidence="3" id="KW-1185">Reference proteome</keyword>